<accession>B4GI21</accession>
<keyword evidence="3" id="KW-1185">Reference proteome</keyword>
<feature type="compositionally biased region" description="Low complexity" evidence="1">
    <location>
        <begin position="30"/>
        <end position="49"/>
    </location>
</feature>
<dbReference type="STRING" id="7234.B4GI21"/>
<evidence type="ECO:0000256" key="1">
    <source>
        <dbReference type="SAM" id="MobiDB-lite"/>
    </source>
</evidence>
<feature type="compositionally biased region" description="Low complexity" evidence="1">
    <location>
        <begin position="56"/>
        <end position="67"/>
    </location>
</feature>
<proteinExistence type="predicted"/>
<dbReference type="AlphaFoldDB" id="B4GI21"/>
<feature type="compositionally biased region" description="Polar residues" evidence="1">
    <location>
        <begin position="79"/>
        <end position="89"/>
    </location>
</feature>
<feature type="compositionally biased region" description="Low complexity" evidence="1">
    <location>
        <begin position="98"/>
        <end position="110"/>
    </location>
</feature>
<evidence type="ECO:0000313" key="2">
    <source>
        <dbReference type="EMBL" id="EDW36141.1"/>
    </source>
</evidence>
<name>B4GI21_DROPE</name>
<reference evidence="2 3" key="1">
    <citation type="journal article" date="2007" name="Nature">
        <title>Evolution of genes and genomes on the Drosophila phylogeny.</title>
        <authorList>
            <consortium name="Drosophila 12 Genomes Consortium"/>
            <person name="Clark A.G."/>
            <person name="Eisen M.B."/>
            <person name="Smith D.R."/>
            <person name="Bergman C.M."/>
            <person name="Oliver B."/>
            <person name="Markow T.A."/>
            <person name="Kaufman T.C."/>
            <person name="Kellis M."/>
            <person name="Gelbart W."/>
            <person name="Iyer V.N."/>
            <person name="Pollard D.A."/>
            <person name="Sackton T.B."/>
            <person name="Larracuente A.M."/>
            <person name="Singh N.D."/>
            <person name="Abad J.P."/>
            <person name="Abt D.N."/>
            <person name="Adryan B."/>
            <person name="Aguade M."/>
            <person name="Akashi H."/>
            <person name="Anderson W.W."/>
            <person name="Aquadro C.F."/>
            <person name="Ardell D.H."/>
            <person name="Arguello R."/>
            <person name="Artieri C.G."/>
            <person name="Barbash D.A."/>
            <person name="Barker D."/>
            <person name="Barsanti P."/>
            <person name="Batterham P."/>
            <person name="Batzoglou S."/>
            <person name="Begun D."/>
            <person name="Bhutkar A."/>
            <person name="Blanco E."/>
            <person name="Bosak S.A."/>
            <person name="Bradley R.K."/>
            <person name="Brand A.D."/>
            <person name="Brent M.R."/>
            <person name="Brooks A.N."/>
            <person name="Brown R.H."/>
            <person name="Butlin R.K."/>
            <person name="Caggese C."/>
            <person name="Calvi B.R."/>
            <person name="Bernardo de Carvalho A."/>
            <person name="Caspi A."/>
            <person name="Castrezana S."/>
            <person name="Celniker S.E."/>
            <person name="Chang J.L."/>
            <person name="Chapple C."/>
            <person name="Chatterji S."/>
            <person name="Chinwalla A."/>
            <person name="Civetta A."/>
            <person name="Clifton S.W."/>
            <person name="Comeron J.M."/>
            <person name="Costello J.C."/>
            <person name="Coyne J.A."/>
            <person name="Daub J."/>
            <person name="David R.G."/>
            <person name="Delcher A.L."/>
            <person name="Delehaunty K."/>
            <person name="Do C.B."/>
            <person name="Ebling H."/>
            <person name="Edwards K."/>
            <person name="Eickbush T."/>
            <person name="Evans J.D."/>
            <person name="Filipski A."/>
            <person name="Findeiss S."/>
            <person name="Freyhult E."/>
            <person name="Fulton L."/>
            <person name="Fulton R."/>
            <person name="Garcia A.C."/>
            <person name="Gardiner A."/>
            <person name="Garfield D.A."/>
            <person name="Garvin B.E."/>
            <person name="Gibson G."/>
            <person name="Gilbert D."/>
            <person name="Gnerre S."/>
            <person name="Godfrey J."/>
            <person name="Good R."/>
            <person name="Gotea V."/>
            <person name="Gravely B."/>
            <person name="Greenberg A.J."/>
            <person name="Griffiths-Jones S."/>
            <person name="Gross S."/>
            <person name="Guigo R."/>
            <person name="Gustafson E.A."/>
            <person name="Haerty W."/>
            <person name="Hahn M.W."/>
            <person name="Halligan D.L."/>
            <person name="Halpern A.L."/>
            <person name="Halter G.M."/>
            <person name="Han M.V."/>
            <person name="Heger A."/>
            <person name="Hillier L."/>
            <person name="Hinrichs A.S."/>
            <person name="Holmes I."/>
            <person name="Hoskins R.A."/>
            <person name="Hubisz M.J."/>
            <person name="Hultmark D."/>
            <person name="Huntley M.A."/>
            <person name="Jaffe D.B."/>
            <person name="Jagadeeshan S."/>
            <person name="Jeck W.R."/>
            <person name="Johnson J."/>
            <person name="Jones C.D."/>
            <person name="Jordan W.C."/>
            <person name="Karpen G.H."/>
            <person name="Kataoka E."/>
            <person name="Keightley P.D."/>
            <person name="Kheradpour P."/>
            <person name="Kirkness E.F."/>
            <person name="Koerich L.B."/>
            <person name="Kristiansen K."/>
            <person name="Kudrna D."/>
            <person name="Kulathinal R.J."/>
            <person name="Kumar S."/>
            <person name="Kwok R."/>
            <person name="Lander E."/>
            <person name="Langley C.H."/>
            <person name="Lapoint R."/>
            <person name="Lazzaro B.P."/>
            <person name="Lee S.J."/>
            <person name="Levesque L."/>
            <person name="Li R."/>
            <person name="Lin C.F."/>
            <person name="Lin M.F."/>
            <person name="Lindblad-Toh K."/>
            <person name="Llopart A."/>
            <person name="Long M."/>
            <person name="Low L."/>
            <person name="Lozovsky E."/>
            <person name="Lu J."/>
            <person name="Luo M."/>
            <person name="Machado C.A."/>
            <person name="Makalowski W."/>
            <person name="Marzo M."/>
            <person name="Matsuda M."/>
            <person name="Matzkin L."/>
            <person name="McAllister B."/>
            <person name="McBride C.S."/>
            <person name="McKernan B."/>
            <person name="McKernan K."/>
            <person name="Mendez-Lago M."/>
            <person name="Minx P."/>
            <person name="Mollenhauer M.U."/>
            <person name="Montooth K."/>
            <person name="Mount S.M."/>
            <person name="Mu X."/>
            <person name="Myers E."/>
            <person name="Negre B."/>
            <person name="Newfeld S."/>
            <person name="Nielsen R."/>
            <person name="Noor M.A."/>
            <person name="O'Grady P."/>
            <person name="Pachter L."/>
            <person name="Papaceit M."/>
            <person name="Parisi M.J."/>
            <person name="Parisi M."/>
            <person name="Parts L."/>
            <person name="Pedersen J.S."/>
            <person name="Pesole G."/>
            <person name="Phillippy A.M."/>
            <person name="Ponting C.P."/>
            <person name="Pop M."/>
            <person name="Porcelli D."/>
            <person name="Powell J.R."/>
            <person name="Prohaska S."/>
            <person name="Pruitt K."/>
            <person name="Puig M."/>
            <person name="Quesneville H."/>
            <person name="Ram K.R."/>
            <person name="Rand D."/>
            <person name="Rasmussen M.D."/>
            <person name="Reed L.K."/>
            <person name="Reenan R."/>
            <person name="Reily A."/>
            <person name="Remington K.A."/>
            <person name="Rieger T.T."/>
            <person name="Ritchie M.G."/>
            <person name="Robin C."/>
            <person name="Rogers Y.H."/>
            <person name="Rohde C."/>
            <person name="Rozas J."/>
            <person name="Rubenfield M.J."/>
            <person name="Ruiz A."/>
            <person name="Russo S."/>
            <person name="Salzberg S.L."/>
            <person name="Sanchez-Gracia A."/>
            <person name="Saranga D.J."/>
            <person name="Sato H."/>
            <person name="Schaeffer S.W."/>
            <person name="Schatz M.C."/>
            <person name="Schlenke T."/>
            <person name="Schwartz R."/>
            <person name="Segarra C."/>
            <person name="Singh R.S."/>
            <person name="Sirot L."/>
            <person name="Sirota M."/>
            <person name="Sisneros N.B."/>
            <person name="Smith C.D."/>
            <person name="Smith T.F."/>
            <person name="Spieth J."/>
            <person name="Stage D.E."/>
            <person name="Stark A."/>
            <person name="Stephan W."/>
            <person name="Strausberg R.L."/>
            <person name="Strempel S."/>
            <person name="Sturgill D."/>
            <person name="Sutton G."/>
            <person name="Sutton G.G."/>
            <person name="Tao W."/>
            <person name="Teichmann S."/>
            <person name="Tobari Y.N."/>
            <person name="Tomimura Y."/>
            <person name="Tsolas J.M."/>
            <person name="Valente V.L."/>
            <person name="Venter E."/>
            <person name="Venter J.C."/>
            <person name="Vicario S."/>
            <person name="Vieira F.G."/>
            <person name="Vilella A.J."/>
            <person name="Villasante A."/>
            <person name="Walenz B."/>
            <person name="Wang J."/>
            <person name="Wasserman M."/>
            <person name="Watts T."/>
            <person name="Wilson D."/>
            <person name="Wilson R.K."/>
            <person name="Wing R.A."/>
            <person name="Wolfner M.F."/>
            <person name="Wong A."/>
            <person name="Wong G.K."/>
            <person name="Wu C.I."/>
            <person name="Wu G."/>
            <person name="Yamamoto D."/>
            <person name="Yang H.P."/>
            <person name="Yang S.P."/>
            <person name="Yorke J.A."/>
            <person name="Yoshida K."/>
            <person name="Zdobnov E."/>
            <person name="Zhang P."/>
            <person name="Zhang Y."/>
            <person name="Zimin A.V."/>
            <person name="Baldwin J."/>
            <person name="Abdouelleil A."/>
            <person name="Abdulkadir J."/>
            <person name="Abebe A."/>
            <person name="Abera B."/>
            <person name="Abreu J."/>
            <person name="Acer S.C."/>
            <person name="Aftuck L."/>
            <person name="Alexander A."/>
            <person name="An P."/>
            <person name="Anderson E."/>
            <person name="Anderson S."/>
            <person name="Arachi H."/>
            <person name="Azer M."/>
            <person name="Bachantsang P."/>
            <person name="Barry A."/>
            <person name="Bayul T."/>
            <person name="Berlin A."/>
            <person name="Bessette D."/>
            <person name="Bloom T."/>
            <person name="Blye J."/>
            <person name="Boguslavskiy L."/>
            <person name="Bonnet C."/>
            <person name="Boukhgalter B."/>
            <person name="Bourzgui I."/>
            <person name="Brown A."/>
            <person name="Cahill P."/>
            <person name="Channer S."/>
            <person name="Cheshatsang Y."/>
            <person name="Chuda L."/>
            <person name="Citroen M."/>
            <person name="Collymore A."/>
            <person name="Cooke P."/>
            <person name="Costello M."/>
            <person name="D'Aco K."/>
            <person name="Daza R."/>
            <person name="De Haan G."/>
            <person name="DeGray S."/>
            <person name="DeMaso C."/>
            <person name="Dhargay N."/>
            <person name="Dooley K."/>
            <person name="Dooley E."/>
            <person name="Doricent M."/>
            <person name="Dorje P."/>
            <person name="Dorjee K."/>
            <person name="Dupes A."/>
            <person name="Elong R."/>
            <person name="Falk J."/>
            <person name="Farina A."/>
            <person name="Faro S."/>
            <person name="Ferguson D."/>
            <person name="Fisher S."/>
            <person name="Foley C.D."/>
            <person name="Franke A."/>
            <person name="Friedrich D."/>
            <person name="Gadbois L."/>
            <person name="Gearin G."/>
            <person name="Gearin C.R."/>
            <person name="Giannoukos G."/>
            <person name="Goode T."/>
            <person name="Graham J."/>
            <person name="Grandbois E."/>
            <person name="Grewal S."/>
            <person name="Gyaltsen K."/>
            <person name="Hafez N."/>
            <person name="Hagos B."/>
            <person name="Hall J."/>
            <person name="Henson C."/>
            <person name="Hollinger A."/>
            <person name="Honan T."/>
            <person name="Huard M.D."/>
            <person name="Hughes L."/>
            <person name="Hurhula B."/>
            <person name="Husby M.E."/>
            <person name="Kamat A."/>
            <person name="Kanga B."/>
            <person name="Kashin S."/>
            <person name="Khazanovich D."/>
            <person name="Kisner P."/>
            <person name="Lance K."/>
            <person name="Lara M."/>
            <person name="Lee W."/>
            <person name="Lennon N."/>
            <person name="Letendre F."/>
            <person name="LeVine R."/>
            <person name="Lipovsky A."/>
            <person name="Liu X."/>
            <person name="Liu J."/>
            <person name="Liu S."/>
            <person name="Lokyitsang T."/>
            <person name="Lokyitsang Y."/>
            <person name="Lubonja R."/>
            <person name="Lui A."/>
            <person name="MacDonald P."/>
            <person name="Magnisalis V."/>
            <person name="Maru K."/>
            <person name="Matthews C."/>
            <person name="McCusker W."/>
            <person name="McDonough S."/>
            <person name="Mehta T."/>
            <person name="Meldrim J."/>
            <person name="Meneus L."/>
            <person name="Mihai O."/>
            <person name="Mihalev A."/>
            <person name="Mihova T."/>
            <person name="Mittelman R."/>
            <person name="Mlenga V."/>
            <person name="Montmayeur A."/>
            <person name="Mulrain L."/>
            <person name="Navidi A."/>
            <person name="Naylor J."/>
            <person name="Negash T."/>
            <person name="Nguyen T."/>
            <person name="Nguyen N."/>
            <person name="Nicol R."/>
            <person name="Norbu C."/>
            <person name="Norbu N."/>
            <person name="Novod N."/>
            <person name="O'Neill B."/>
            <person name="Osman S."/>
            <person name="Markiewicz E."/>
            <person name="Oyono O.L."/>
            <person name="Patti C."/>
            <person name="Phunkhang P."/>
            <person name="Pierre F."/>
            <person name="Priest M."/>
            <person name="Raghuraman S."/>
            <person name="Rege F."/>
            <person name="Reyes R."/>
            <person name="Rise C."/>
            <person name="Rogov P."/>
            <person name="Ross K."/>
            <person name="Ryan E."/>
            <person name="Settipalli S."/>
            <person name="Shea T."/>
            <person name="Sherpa N."/>
            <person name="Shi L."/>
            <person name="Shih D."/>
            <person name="Sparrow T."/>
            <person name="Spaulding J."/>
            <person name="Stalker J."/>
            <person name="Stange-Thomann N."/>
            <person name="Stavropoulos S."/>
            <person name="Stone C."/>
            <person name="Strader C."/>
            <person name="Tesfaye S."/>
            <person name="Thomson T."/>
            <person name="Thoulutsang Y."/>
            <person name="Thoulutsang D."/>
            <person name="Topham K."/>
            <person name="Topping I."/>
            <person name="Tsamla T."/>
            <person name="Vassiliev H."/>
            <person name="Vo A."/>
            <person name="Wangchuk T."/>
            <person name="Wangdi T."/>
            <person name="Weiand M."/>
            <person name="Wilkinson J."/>
            <person name="Wilson A."/>
            <person name="Yadav S."/>
            <person name="Young G."/>
            <person name="Yu Q."/>
            <person name="Zembek L."/>
            <person name="Zhong D."/>
            <person name="Zimmer A."/>
            <person name="Zwirko Z."/>
            <person name="Jaffe D.B."/>
            <person name="Alvarez P."/>
            <person name="Brockman W."/>
            <person name="Butler J."/>
            <person name="Chin C."/>
            <person name="Gnerre S."/>
            <person name="Grabherr M."/>
            <person name="Kleber M."/>
            <person name="Mauceli E."/>
            <person name="MacCallum I."/>
        </authorList>
    </citation>
    <scope>NUCLEOTIDE SEQUENCE [LARGE SCALE GENOMIC DNA]</scope>
    <source>
        <strain evidence="3">MSH-3 / Tucson 14011-0111.49</strain>
    </source>
</reference>
<feature type="region of interest" description="Disordered" evidence="1">
    <location>
        <begin position="1"/>
        <end position="110"/>
    </location>
</feature>
<organism evidence="3">
    <name type="scientific">Drosophila persimilis</name>
    <name type="common">Fruit fly</name>
    <dbReference type="NCBI Taxonomy" id="7234"/>
    <lineage>
        <taxon>Eukaryota</taxon>
        <taxon>Metazoa</taxon>
        <taxon>Ecdysozoa</taxon>
        <taxon>Arthropoda</taxon>
        <taxon>Hexapoda</taxon>
        <taxon>Insecta</taxon>
        <taxon>Pterygota</taxon>
        <taxon>Neoptera</taxon>
        <taxon>Endopterygota</taxon>
        <taxon>Diptera</taxon>
        <taxon>Brachycera</taxon>
        <taxon>Muscomorpha</taxon>
        <taxon>Ephydroidea</taxon>
        <taxon>Drosophilidae</taxon>
        <taxon>Drosophila</taxon>
        <taxon>Sophophora</taxon>
    </lineage>
</organism>
<gene>
    <name evidence="2" type="primary">Dper\GL17634</name>
    <name evidence="2" type="ORF">Dper_GL17634</name>
</gene>
<dbReference type="EMBL" id="CH479183">
    <property type="protein sequence ID" value="EDW36141.1"/>
    <property type="molecule type" value="Genomic_DNA"/>
</dbReference>
<dbReference type="Proteomes" id="UP000008744">
    <property type="component" value="Unassembled WGS sequence"/>
</dbReference>
<sequence length="110" mass="12594">MLQCSNETPSRIQQPHYVLSNSNPNLNMHQYPTQPPQQSLPQQQQQELLLRQRHVTTTSTSSSSCSCRRPTGAPHPSTKRPTNNTSDPSRISRCMYSHHQPQLPQLQHTR</sequence>
<evidence type="ECO:0000313" key="3">
    <source>
        <dbReference type="Proteomes" id="UP000008744"/>
    </source>
</evidence>
<dbReference type="HOGENOM" id="CLU_2173599_0_0_1"/>
<feature type="compositionally biased region" description="Polar residues" evidence="1">
    <location>
        <begin position="1"/>
        <end position="28"/>
    </location>
</feature>
<protein>
    <submittedName>
        <fullName evidence="2">GL17634</fullName>
    </submittedName>
</protein>